<evidence type="ECO:0000256" key="2">
    <source>
        <dbReference type="ARBA" id="ARBA00022692"/>
    </source>
</evidence>
<feature type="transmembrane region" description="Helical" evidence="5">
    <location>
        <begin position="220"/>
        <end position="239"/>
    </location>
</feature>
<keyword evidence="4 5" id="KW-0472">Membrane</keyword>
<dbReference type="AlphaFoldDB" id="A0A1R2B436"/>
<dbReference type="InterPro" id="IPR002994">
    <property type="entry name" value="Surf1/Shy1"/>
</dbReference>
<evidence type="ECO:0000256" key="5">
    <source>
        <dbReference type="RuleBase" id="RU363076"/>
    </source>
</evidence>
<comment type="similarity">
    <text evidence="5">Belongs to the SURF1 family.</text>
</comment>
<comment type="caution">
    <text evidence="6">The sequence shown here is derived from an EMBL/GenBank/DDBJ whole genome shotgun (WGS) entry which is preliminary data.</text>
</comment>
<accession>A0A1R2B436</accession>
<keyword evidence="5" id="KW-0496">Mitochondrion</keyword>
<dbReference type="EMBL" id="MPUH01000983">
    <property type="protein sequence ID" value="OMJ71507.1"/>
    <property type="molecule type" value="Genomic_DNA"/>
</dbReference>
<evidence type="ECO:0000256" key="1">
    <source>
        <dbReference type="ARBA" id="ARBA00004370"/>
    </source>
</evidence>
<protein>
    <recommendedName>
        <fullName evidence="5">SURF1-like protein</fullName>
    </recommendedName>
</protein>
<reference evidence="6 7" key="1">
    <citation type="submission" date="2016-11" db="EMBL/GenBank/DDBJ databases">
        <title>The macronuclear genome of Stentor coeruleus: a giant cell with tiny introns.</title>
        <authorList>
            <person name="Slabodnick M."/>
            <person name="Ruby J.G."/>
            <person name="Reiff S.B."/>
            <person name="Swart E.C."/>
            <person name="Gosai S."/>
            <person name="Prabakaran S."/>
            <person name="Witkowska E."/>
            <person name="Larue G.E."/>
            <person name="Fisher S."/>
            <person name="Freeman R.M."/>
            <person name="Gunawardena J."/>
            <person name="Chu W."/>
            <person name="Stover N.A."/>
            <person name="Gregory B.D."/>
            <person name="Nowacki M."/>
            <person name="Derisi J."/>
            <person name="Roy S.W."/>
            <person name="Marshall W.F."/>
            <person name="Sood P."/>
        </authorList>
    </citation>
    <scope>NUCLEOTIDE SEQUENCE [LARGE SCALE GENOMIC DNA]</scope>
    <source>
        <strain evidence="6">WM001</strain>
    </source>
</reference>
<sequence>MSRKVFISLFFTSGTLFCGNAGFWQLRRKKWKEQLIETRSKYMNLEPYEVKLPLPTDEDLIFKPCKMTGKFDHSKEMLILRKYEDQNGYRVITPFYIQENAGFLVSRGWVPLSHKDISTRPEPQGLVTITGVLREGEEASQYTPANSQRLKEWYFIELPIMSQYCNLNNPESKNFLMQEMNWAREREIYEEEGLPELPIKSVKSDLLNWYVMPVTHASYATFWFSSSAICLFFNLLVLLRH</sequence>
<dbReference type="PROSITE" id="PS50895">
    <property type="entry name" value="SURF1"/>
    <property type="match status" value="1"/>
</dbReference>
<comment type="function">
    <text evidence="5">Probably involved in the biogenesis of the COX complex.</text>
</comment>
<dbReference type="Pfam" id="PF02104">
    <property type="entry name" value="SURF1"/>
    <property type="match status" value="1"/>
</dbReference>
<dbReference type="InterPro" id="IPR045214">
    <property type="entry name" value="Surf1/Surf4"/>
</dbReference>
<dbReference type="PANTHER" id="PTHR23427">
    <property type="entry name" value="SURFEIT LOCUS PROTEIN"/>
    <property type="match status" value="1"/>
</dbReference>
<dbReference type="Proteomes" id="UP000187209">
    <property type="component" value="Unassembled WGS sequence"/>
</dbReference>
<evidence type="ECO:0000313" key="7">
    <source>
        <dbReference type="Proteomes" id="UP000187209"/>
    </source>
</evidence>
<dbReference type="GO" id="GO:0005743">
    <property type="term" value="C:mitochondrial inner membrane"/>
    <property type="evidence" value="ECO:0007669"/>
    <property type="project" value="UniProtKB-SubCell"/>
</dbReference>
<gene>
    <name evidence="6" type="ORF">SteCoe_30259</name>
</gene>
<evidence type="ECO:0000256" key="3">
    <source>
        <dbReference type="ARBA" id="ARBA00022989"/>
    </source>
</evidence>
<name>A0A1R2B436_9CILI</name>
<organism evidence="6 7">
    <name type="scientific">Stentor coeruleus</name>
    <dbReference type="NCBI Taxonomy" id="5963"/>
    <lineage>
        <taxon>Eukaryota</taxon>
        <taxon>Sar</taxon>
        <taxon>Alveolata</taxon>
        <taxon>Ciliophora</taxon>
        <taxon>Postciliodesmatophora</taxon>
        <taxon>Heterotrichea</taxon>
        <taxon>Heterotrichida</taxon>
        <taxon>Stentoridae</taxon>
        <taxon>Stentor</taxon>
    </lineage>
</organism>
<dbReference type="OrthoDB" id="306659at2759"/>
<dbReference type="CDD" id="cd06662">
    <property type="entry name" value="SURF1"/>
    <property type="match status" value="1"/>
</dbReference>
<comment type="subcellular location">
    <subcellularLocation>
        <location evidence="1">Membrane</location>
    </subcellularLocation>
    <subcellularLocation>
        <location evidence="5">Mitochondrion inner membrane</location>
        <topology evidence="5">Multi-pass membrane protein</topology>
    </subcellularLocation>
</comment>
<proteinExistence type="inferred from homology"/>
<keyword evidence="3 5" id="KW-1133">Transmembrane helix</keyword>
<evidence type="ECO:0000313" key="6">
    <source>
        <dbReference type="EMBL" id="OMJ71507.1"/>
    </source>
</evidence>
<keyword evidence="5" id="KW-0999">Mitochondrion inner membrane</keyword>
<comment type="caution">
    <text evidence="5">Lacks conserved residue(s) required for the propagation of feature annotation.</text>
</comment>
<keyword evidence="2 5" id="KW-0812">Transmembrane</keyword>
<keyword evidence="7" id="KW-1185">Reference proteome</keyword>
<evidence type="ECO:0000256" key="4">
    <source>
        <dbReference type="ARBA" id="ARBA00023136"/>
    </source>
</evidence>
<dbReference type="PANTHER" id="PTHR23427:SF2">
    <property type="entry name" value="SURFEIT LOCUS PROTEIN 1"/>
    <property type="match status" value="1"/>
</dbReference>